<dbReference type="InterPro" id="IPR004352">
    <property type="entry name" value="GH114_TIM-barrel"/>
</dbReference>
<dbReference type="EMBL" id="JAHBAY010000011">
    <property type="protein sequence ID" value="MBT0772278.1"/>
    <property type="molecule type" value="Genomic_DNA"/>
</dbReference>
<protein>
    <submittedName>
        <fullName evidence="3">Endo alpha-1,4 polygalactosaminidase</fullName>
    </submittedName>
</protein>
<dbReference type="Gene3D" id="3.20.20.70">
    <property type="entry name" value="Aldolase class I"/>
    <property type="match status" value="1"/>
</dbReference>
<dbReference type="Proteomes" id="UP001197247">
    <property type="component" value="Unassembled WGS sequence"/>
</dbReference>
<feature type="region of interest" description="Disordered" evidence="1">
    <location>
        <begin position="33"/>
        <end position="95"/>
    </location>
</feature>
<evidence type="ECO:0000313" key="3">
    <source>
        <dbReference type="EMBL" id="MBT0772278.1"/>
    </source>
</evidence>
<comment type="caution">
    <text evidence="3">The sequence shown here is derived from an EMBL/GenBank/DDBJ whole genome shotgun (WGS) entry which is preliminary data.</text>
</comment>
<organism evidence="3 4">
    <name type="scientific">Kineosporia corallincola</name>
    <dbReference type="NCBI Taxonomy" id="2835133"/>
    <lineage>
        <taxon>Bacteria</taxon>
        <taxon>Bacillati</taxon>
        <taxon>Actinomycetota</taxon>
        <taxon>Actinomycetes</taxon>
        <taxon>Kineosporiales</taxon>
        <taxon>Kineosporiaceae</taxon>
        <taxon>Kineosporia</taxon>
    </lineage>
</organism>
<reference evidence="3 4" key="1">
    <citation type="submission" date="2021-05" db="EMBL/GenBank/DDBJ databases">
        <title>Kineosporia and Streptomyces sp. nov. two new marine actinobacteria isolated from Coral.</title>
        <authorList>
            <person name="Buangrab K."/>
            <person name="Sutthacheep M."/>
            <person name="Yeemin T."/>
            <person name="Harunari E."/>
            <person name="Igarashi Y."/>
            <person name="Kanchanasin P."/>
            <person name="Tanasupawat S."/>
            <person name="Phongsopitanun W."/>
        </authorList>
    </citation>
    <scope>NUCLEOTIDE SEQUENCE [LARGE SCALE GENOMIC DNA]</scope>
    <source>
        <strain evidence="3 4">J2-2</strain>
    </source>
</reference>
<accession>A0ABS5TME5</accession>
<dbReference type="InterPro" id="IPR013785">
    <property type="entry name" value="Aldolase_TIM"/>
</dbReference>
<evidence type="ECO:0000313" key="4">
    <source>
        <dbReference type="Proteomes" id="UP001197247"/>
    </source>
</evidence>
<proteinExistence type="predicted"/>
<evidence type="ECO:0000256" key="1">
    <source>
        <dbReference type="SAM" id="MobiDB-lite"/>
    </source>
</evidence>
<dbReference type="PANTHER" id="PTHR35273:SF2">
    <property type="entry name" value="ALPHA-GALACTOSIDASE"/>
    <property type="match status" value="1"/>
</dbReference>
<dbReference type="RefSeq" id="WP_214158691.1">
    <property type="nucleotide sequence ID" value="NZ_JAHBAY010000011.1"/>
</dbReference>
<feature type="domain" description="Glycoside-hydrolase family GH114 TIM-barrel" evidence="2">
    <location>
        <begin position="98"/>
        <end position="319"/>
    </location>
</feature>
<dbReference type="Pfam" id="PF03537">
    <property type="entry name" value="Glyco_hydro_114"/>
    <property type="match status" value="1"/>
</dbReference>
<gene>
    <name evidence="3" type="ORF">KIH74_25255</name>
</gene>
<evidence type="ECO:0000259" key="2">
    <source>
        <dbReference type="Pfam" id="PF03537"/>
    </source>
</evidence>
<dbReference type="PANTHER" id="PTHR35273">
    <property type="entry name" value="ALPHA-1,4 POLYGALACTOSAMINIDASE, PUTATIVE (AFU_ORTHOLOGUE AFUA_3G07890)-RELATED"/>
    <property type="match status" value="1"/>
</dbReference>
<dbReference type="InterPro" id="IPR017853">
    <property type="entry name" value="GH"/>
</dbReference>
<keyword evidence="4" id="KW-1185">Reference proteome</keyword>
<sequence length="331" mass="35294">MSIKRSSRKRVAVASVAAVVALVGIGSYTMASAANPWRGHDRSTPGRSTPTSSSTAGSTATAMAKPSSTASSTTTATPAETSSSATDSEVTLPPADGQFDYQIGGAYTPASSVQIVDRDREAEPAQGKYNICYVNAFQTQPGDADFWTGSHEDLLLKKNGKLFEDADWPGEYLIDTSTAANREALADIVGEWIDGCAAAGFDAVEPDNLDTYTRSDKLLTKAGNLAFAALLADRAHDAGLAIAQKNTAELDRSDAETAGFDFAVAEECQAWDECDAYTDIYGDQVYEIEYTDNDESAYTQACQAQGEDISVILRDRDVVPSDDSAYHYENC</sequence>
<feature type="compositionally biased region" description="Low complexity" evidence="1">
    <location>
        <begin position="45"/>
        <end position="88"/>
    </location>
</feature>
<dbReference type="SUPFAM" id="SSF51445">
    <property type="entry name" value="(Trans)glycosidases"/>
    <property type="match status" value="1"/>
</dbReference>
<name>A0ABS5TME5_9ACTN</name>